<accession>A0A3Q3XGK4</accession>
<keyword evidence="2" id="KW-0547">Nucleotide-binding</keyword>
<feature type="domain" description="AIG1-type G" evidence="4">
    <location>
        <begin position="25"/>
        <end position="219"/>
    </location>
</feature>
<dbReference type="Proteomes" id="UP000261620">
    <property type="component" value="Unplaced"/>
</dbReference>
<evidence type="ECO:0000259" key="4">
    <source>
        <dbReference type="PROSITE" id="PS51720"/>
    </source>
</evidence>
<dbReference type="Ensembl" id="ENSMMOT00000022559.1">
    <property type="protein sequence ID" value="ENSMMOP00000022191.1"/>
    <property type="gene ID" value="ENSMMOG00000016864.1"/>
</dbReference>
<dbReference type="InterPro" id="IPR027417">
    <property type="entry name" value="P-loop_NTPase"/>
</dbReference>
<keyword evidence="6" id="KW-1185">Reference proteome</keyword>
<dbReference type="SUPFAM" id="SSF52540">
    <property type="entry name" value="P-loop containing nucleoside triphosphate hydrolases"/>
    <property type="match status" value="1"/>
</dbReference>
<reference evidence="5" key="1">
    <citation type="submission" date="2025-08" db="UniProtKB">
        <authorList>
            <consortium name="Ensembl"/>
        </authorList>
    </citation>
    <scope>IDENTIFICATION</scope>
</reference>
<dbReference type="InterPro" id="IPR006703">
    <property type="entry name" value="G_AIG1"/>
</dbReference>
<protein>
    <recommendedName>
        <fullName evidence="4">AIG1-type G domain-containing protein</fullName>
    </recommendedName>
</protein>
<proteinExistence type="inferred from homology"/>
<evidence type="ECO:0000256" key="2">
    <source>
        <dbReference type="ARBA" id="ARBA00022741"/>
    </source>
</evidence>
<dbReference type="PROSITE" id="PS51720">
    <property type="entry name" value="G_AIG1"/>
    <property type="match status" value="1"/>
</dbReference>
<reference evidence="5" key="2">
    <citation type="submission" date="2025-09" db="UniProtKB">
        <authorList>
            <consortium name="Ensembl"/>
        </authorList>
    </citation>
    <scope>IDENTIFICATION</scope>
</reference>
<comment type="similarity">
    <text evidence="1">Belongs to the TRAFAC class TrmE-Era-EngA-EngB-Septin-like GTPase superfamily. AIG1/Toc34/Toc159-like paraseptin GTPase family. IAN subfamily.</text>
</comment>
<dbReference type="PANTHER" id="PTHR10903:SF107">
    <property type="entry name" value="GTPASE IMAP FAMILY MEMBER 4-LIKE-RELATED"/>
    <property type="match status" value="1"/>
</dbReference>
<evidence type="ECO:0000256" key="1">
    <source>
        <dbReference type="ARBA" id="ARBA00008535"/>
    </source>
</evidence>
<name>A0A3Q3XGK4_MOLML</name>
<dbReference type="PANTHER" id="PTHR10903">
    <property type="entry name" value="GTPASE, IMAP FAMILY MEMBER-RELATED"/>
    <property type="match status" value="1"/>
</dbReference>
<keyword evidence="3" id="KW-0342">GTP-binding</keyword>
<dbReference type="GO" id="GO:0005525">
    <property type="term" value="F:GTP binding"/>
    <property type="evidence" value="ECO:0007669"/>
    <property type="project" value="UniProtKB-KW"/>
</dbReference>
<dbReference type="STRING" id="94237.ENSMMOP00000022191"/>
<sequence>SRKGKESLCPVSNTNVLPTEKLRPLPELRIVLVGGRKTGKSSCGNTILGRELFNTDTQTACCAENRAQIGGKTVAVLDTPGCFSVTSDLLAPACALLLVVNVSSSFRESHEEALEKQLEAVAGAGGGTRPWSRAVVLFSHGDWLGDTSIERRIESEGGPLRRLVDRCENRYHVLDNRRRGCRAQVEELMELIEEALVKERLDALRRGDRVWKSVSSGAEQRPDAVTLRQRNRRHQLSQFCK</sequence>
<evidence type="ECO:0000313" key="6">
    <source>
        <dbReference type="Proteomes" id="UP000261620"/>
    </source>
</evidence>
<evidence type="ECO:0000256" key="3">
    <source>
        <dbReference type="ARBA" id="ARBA00023134"/>
    </source>
</evidence>
<evidence type="ECO:0000313" key="5">
    <source>
        <dbReference type="Ensembl" id="ENSMMOP00000022191.1"/>
    </source>
</evidence>
<dbReference type="InterPro" id="IPR045058">
    <property type="entry name" value="GIMA/IAN/Toc"/>
</dbReference>
<dbReference type="AlphaFoldDB" id="A0A3Q3XGK4"/>
<dbReference type="OMA" id="QTEVCVM"/>
<organism evidence="5 6">
    <name type="scientific">Mola mola</name>
    <name type="common">Ocean sunfish</name>
    <name type="synonym">Tetraodon mola</name>
    <dbReference type="NCBI Taxonomy" id="94237"/>
    <lineage>
        <taxon>Eukaryota</taxon>
        <taxon>Metazoa</taxon>
        <taxon>Chordata</taxon>
        <taxon>Craniata</taxon>
        <taxon>Vertebrata</taxon>
        <taxon>Euteleostomi</taxon>
        <taxon>Actinopterygii</taxon>
        <taxon>Neopterygii</taxon>
        <taxon>Teleostei</taxon>
        <taxon>Neoteleostei</taxon>
        <taxon>Acanthomorphata</taxon>
        <taxon>Eupercaria</taxon>
        <taxon>Tetraodontiformes</taxon>
        <taxon>Molidae</taxon>
        <taxon>Mola</taxon>
    </lineage>
</organism>
<dbReference type="Gene3D" id="3.40.50.300">
    <property type="entry name" value="P-loop containing nucleotide triphosphate hydrolases"/>
    <property type="match status" value="1"/>
</dbReference>
<dbReference type="Pfam" id="PF04548">
    <property type="entry name" value="AIG1"/>
    <property type="match status" value="1"/>
</dbReference>